<dbReference type="AlphaFoldDB" id="A0AAN0XZS5"/>
<dbReference type="EMBL" id="CP016179">
    <property type="protein sequence ID" value="ANO35551.1"/>
    <property type="molecule type" value="Genomic_DNA"/>
</dbReference>
<proteinExistence type="predicted"/>
<keyword evidence="1" id="KW-0472">Membrane</keyword>
<feature type="transmembrane region" description="Helical" evidence="1">
    <location>
        <begin position="12"/>
        <end position="36"/>
    </location>
</feature>
<dbReference type="Proteomes" id="UP000092018">
    <property type="component" value="Plasmid unnamed1"/>
</dbReference>
<reference evidence="2 3" key="1">
    <citation type="submission" date="2016-06" db="EMBL/GenBank/DDBJ databases">
        <title>Adaptive Radiation by Waves of Gene Transfer Leads to Fine-Scale Resource Partitioning in Marine Microbes.</title>
        <authorList>
            <person name="Hehemann J.-H."/>
            <person name="Arevalo P."/>
            <person name="Datta M.S."/>
            <person name="Yu X."/>
            <person name="Corzett C."/>
            <person name="Henschel A."/>
            <person name="Preheim S.P."/>
            <person name="Timberlake S."/>
            <person name="Alm E.J."/>
            <person name="Polz M.F."/>
        </authorList>
    </citation>
    <scope>NUCLEOTIDE SEQUENCE [LARGE SCALE GENOMIC DNA]</scope>
    <source>
        <strain evidence="2 3">FF50</strain>
        <plasmid evidence="2 3">unnamed1</plasmid>
    </source>
</reference>
<keyword evidence="2" id="KW-0614">Plasmid</keyword>
<keyword evidence="1" id="KW-1133">Transmembrane helix</keyword>
<organism evidence="2 3">
    <name type="scientific">Vibrio breoganii</name>
    <dbReference type="NCBI Taxonomy" id="553239"/>
    <lineage>
        <taxon>Bacteria</taxon>
        <taxon>Pseudomonadati</taxon>
        <taxon>Pseudomonadota</taxon>
        <taxon>Gammaproteobacteria</taxon>
        <taxon>Vibrionales</taxon>
        <taxon>Vibrionaceae</taxon>
        <taxon>Vibrio</taxon>
    </lineage>
</organism>
<feature type="transmembrane region" description="Helical" evidence="1">
    <location>
        <begin position="48"/>
        <end position="66"/>
    </location>
</feature>
<sequence>MKVNIQRLNDTLVVVLGYAFLLLALLHAGVAIHLGGLDGVGMANQHSAYAKQMVVCALLVAMVGVYRECRQARLNQTQKCLRID</sequence>
<geneLocation type="plasmid" evidence="2 3">
    <name>unnamed1</name>
</geneLocation>
<keyword evidence="1" id="KW-0812">Transmembrane</keyword>
<name>A0AAN0XZS5_9VIBR</name>
<gene>
    <name evidence="2" type="ORF">A6E01_20275</name>
</gene>
<dbReference type="RefSeq" id="WP_065211310.1">
    <property type="nucleotide sequence ID" value="NZ_CP016179.1"/>
</dbReference>
<accession>A0AAN0XZS5</accession>
<dbReference type="KEGG" id="vbr:A6E01_20275"/>
<evidence type="ECO:0000256" key="1">
    <source>
        <dbReference type="SAM" id="Phobius"/>
    </source>
</evidence>
<protein>
    <submittedName>
        <fullName evidence="2">Uncharacterized protein</fullName>
    </submittedName>
</protein>
<evidence type="ECO:0000313" key="3">
    <source>
        <dbReference type="Proteomes" id="UP000092018"/>
    </source>
</evidence>
<evidence type="ECO:0000313" key="2">
    <source>
        <dbReference type="EMBL" id="ANO35551.1"/>
    </source>
</evidence>